<dbReference type="KEGG" id="fil:BN1229_v1_1945"/>
<name>A0A0D6JET0_9HYPH</name>
<dbReference type="AlphaFoldDB" id="A0A0D6JET0"/>
<dbReference type="OrthoDB" id="9790710at2"/>
<proteinExistence type="predicted"/>
<dbReference type="CDD" id="cd03801">
    <property type="entry name" value="GT4_PimA-like"/>
    <property type="match status" value="1"/>
</dbReference>
<dbReference type="InterPro" id="IPR050194">
    <property type="entry name" value="Glycosyltransferase_grp1"/>
</dbReference>
<dbReference type="PANTHER" id="PTHR45947:SF3">
    <property type="entry name" value="SULFOQUINOVOSYL TRANSFERASE SQD2"/>
    <property type="match status" value="1"/>
</dbReference>
<evidence type="ECO:0000313" key="3">
    <source>
        <dbReference type="Proteomes" id="UP000033187"/>
    </source>
</evidence>
<dbReference type="KEGG" id="fiy:BN1229_v1_1947"/>
<dbReference type="InterPro" id="IPR028098">
    <property type="entry name" value="Glyco_trans_4-like_N"/>
</dbReference>
<gene>
    <name evidence="2" type="ORF">YBN1229_v1_1947</name>
</gene>
<evidence type="ECO:0000313" key="2">
    <source>
        <dbReference type="EMBL" id="CPR18972.1"/>
    </source>
</evidence>
<protein>
    <recommendedName>
        <fullName evidence="1">Glycosyltransferase subfamily 4-like N-terminal domain-containing protein</fullName>
    </recommendedName>
</protein>
<dbReference type="Gene3D" id="3.40.50.2000">
    <property type="entry name" value="Glycogen Phosphorylase B"/>
    <property type="match status" value="2"/>
</dbReference>
<dbReference type="Proteomes" id="UP000033187">
    <property type="component" value="Chromosome 1"/>
</dbReference>
<dbReference type="Pfam" id="PF13692">
    <property type="entry name" value="Glyco_trans_1_4"/>
    <property type="match status" value="1"/>
</dbReference>
<feature type="domain" description="Glycosyltransferase subfamily 4-like N-terminal" evidence="1">
    <location>
        <begin position="10"/>
        <end position="169"/>
    </location>
</feature>
<dbReference type="SUPFAM" id="SSF53756">
    <property type="entry name" value="UDP-Glycosyltransferase/glycogen phosphorylase"/>
    <property type="match status" value="1"/>
</dbReference>
<dbReference type="RefSeq" id="WP_046478044.1">
    <property type="nucleotide sequence ID" value="NZ_LN829118.1"/>
</dbReference>
<evidence type="ECO:0000259" key="1">
    <source>
        <dbReference type="Pfam" id="PF13579"/>
    </source>
</evidence>
<dbReference type="GO" id="GO:0016757">
    <property type="term" value="F:glycosyltransferase activity"/>
    <property type="evidence" value="ECO:0007669"/>
    <property type="project" value="UniProtKB-ARBA"/>
</dbReference>
<dbReference type="EMBL" id="LN829119">
    <property type="protein sequence ID" value="CPR18972.1"/>
    <property type="molecule type" value="Genomic_DNA"/>
</dbReference>
<accession>A0A0D6JET0</accession>
<dbReference type="PANTHER" id="PTHR45947">
    <property type="entry name" value="SULFOQUINOVOSYL TRANSFERASE SQD2"/>
    <property type="match status" value="1"/>
</dbReference>
<sequence>MSLAIVTGSVAPYTHRLYEAYAEASGEEVTVLACAAIEPQRAWQIPEAKHYKLEVLSGWRRHASYTSHAYFNPSVITALRRLKPDISILWGGFSPTMALAAGYARATGIPYGVATDGALATDPGETSRVHGLMRRLLVPSASFGVCASQASVDLLARWGLSRERAVVVPIVVAWDSPVEKLSYEERPFDILFAGALNEHIKGALFFADVIDCCRRKGLTPKVRIVGDGPLRDELQSRLTRSGVTAQFDGYLQADALPAAYASAKLLMFPSRGDTWGLVANEAVLCGTPVIGSPHAVSSQELIEPFGVGLVRPLDIEAWACAATDILSSPERWARFSRDREDAVRWFSLEKSLAEFTRAVSFARRLPGLAANVEQAT</sequence>
<keyword evidence="3" id="KW-1185">Reference proteome</keyword>
<dbReference type="Pfam" id="PF13579">
    <property type="entry name" value="Glyco_trans_4_4"/>
    <property type="match status" value="1"/>
</dbReference>
<reference evidence="3" key="1">
    <citation type="submission" date="2015-02" db="EMBL/GenBank/DDBJ databases">
        <authorList>
            <person name="Chooi Y.-H."/>
        </authorList>
    </citation>
    <scope>NUCLEOTIDE SEQUENCE [LARGE SCALE GENOMIC DNA]</scope>
    <source>
        <strain evidence="3">strain Y</strain>
    </source>
</reference>
<organism evidence="2 3">
    <name type="scientific">Candidatus Filomicrobium marinum</name>
    <dbReference type="NCBI Taxonomy" id="1608628"/>
    <lineage>
        <taxon>Bacteria</taxon>
        <taxon>Pseudomonadati</taxon>
        <taxon>Pseudomonadota</taxon>
        <taxon>Alphaproteobacteria</taxon>
        <taxon>Hyphomicrobiales</taxon>
        <taxon>Hyphomicrobiaceae</taxon>
        <taxon>Filomicrobium</taxon>
    </lineage>
</organism>